<feature type="non-terminal residue" evidence="2">
    <location>
        <position position="197"/>
    </location>
</feature>
<reference evidence="2" key="1">
    <citation type="submission" date="2020-02" db="EMBL/GenBank/DDBJ databases">
        <authorList>
            <person name="Meier V. D."/>
        </authorList>
    </citation>
    <scope>NUCLEOTIDE SEQUENCE</scope>
    <source>
        <strain evidence="2">AVDCRST_MAG89</strain>
    </source>
</reference>
<feature type="region of interest" description="Disordered" evidence="1">
    <location>
        <begin position="47"/>
        <end position="71"/>
    </location>
</feature>
<accession>A0A6J4LWM2</accession>
<protein>
    <submittedName>
        <fullName evidence="2">Menaquinone via futalosine polyprenyltransferase (MenA homolog)</fullName>
    </submittedName>
</protein>
<keyword evidence="2" id="KW-0808">Transferase</keyword>
<proteinExistence type="predicted"/>
<dbReference type="GO" id="GO:0016740">
    <property type="term" value="F:transferase activity"/>
    <property type="evidence" value="ECO:0007669"/>
    <property type="project" value="UniProtKB-KW"/>
</dbReference>
<name>A0A6J4LWM2_9BACT</name>
<evidence type="ECO:0000313" key="2">
    <source>
        <dbReference type="EMBL" id="CAA9342805.1"/>
    </source>
</evidence>
<dbReference type="EMBL" id="CADCTV010000565">
    <property type="protein sequence ID" value="CAA9342805.1"/>
    <property type="molecule type" value="Genomic_DNA"/>
</dbReference>
<evidence type="ECO:0000256" key="1">
    <source>
        <dbReference type="SAM" id="MobiDB-lite"/>
    </source>
</evidence>
<gene>
    <name evidence="2" type="ORF">AVDCRST_MAG89-2701</name>
</gene>
<feature type="non-terminal residue" evidence="2">
    <location>
        <position position="1"/>
    </location>
</feature>
<dbReference type="AlphaFoldDB" id="A0A6J4LWM2"/>
<organism evidence="2">
    <name type="scientific">uncultured Gemmatimonadota bacterium</name>
    <dbReference type="NCBI Taxonomy" id="203437"/>
    <lineage>
        <taxon>Bacteria</taxon>
        <taxon>Pseudomonadati</taxon>
        <taxon>Gemmatimonadota</taxon>
        <taxon>environmental samples</taxon>
    </lineage>
</organism>
<sequence>HHRQRALLRLRGAAQPAVPVPGAVRAGHHPGVLVHQALHPLRAPGAGVLARHRPRGRVPGGGGRVEPSPLGAAGAGRGRAVLGGGLRHPVFAAGHGVRPGRKAPLHSRRAGVERRAGVLPFAAPAVRRLFRGAGVHPSRTGRRILHRYGGDRGDAGVRAEPGALRRFFEDRRGVLQHQRSHFRALLRDRADGAAARV</sequence>